<gene>
    <name evidence="2" type="ORF">TsocGM_16780</name>
</gene>
<evidence type="ECO:0000313" key="3">
    <source>
        <dbReference type="Proteomes" id="UP000280296"/>
    </source>
</evidence>
<name>A0A432MHE7_9BACT</name>
<proteinExistence type="predicted"/>
<organism evidence="2 3">
    <name type="scientific">Tautonia sociabilis</name>
    <dbReference type="NCBI Taxonomy" id="2080755"/>
    <lineage>
        <taxon>Bacteria</taxon>
        <taxon>Pseudomonadati</taxon>
        <taxon>Planctomycetota</taxon>
        <taxon>Planctomycetia</taxon>
        <taxon>Isosphaerales</taxon>
        <taxon>Isosphaeraceae</taxon>
        <taxon>Tautonia</taxon>
    </lineage>
</organism>
<evidence type="ECO:0000256" key="1">
    <source>
        <dbReference type="SAM" id="MobiDB-lite"/>
    </source>
</evidence>
<dbReference type="AlphaFoldDB" id="A0A432MHE7"/>
<protein>
    <submittedName>
        <fullName evidence="2">Uncharacterized protein</fullName>
    </submittedName>
</protein>
<dbReference type="RefSeq" id="WP_126726613.1">
    <property type="nucleotide sequence ID" value="NZ_RYZH01000033.1"/>
</dbReference>
<dbReference type="Proteomes" id="UP000280296">
    <property type="component" value="Unassembled WGS sequence"/>
</dbReference>
<reference evidence="2 3" key="1">
    <citation type="submission" date="2018-12" db="EMBL/GenBank/DDBJ databases">
        <authorList>
            <person name="Toschakov S.V."/>
        </authorList>
    </citation>
    <scope>NUCLEOTIDE SEQUENCE [LARGE SCALE GENOMIC DNA]</scope>
    <source>
        <strain evidence="2 3">GM2012</strain>
    </source>
</reference>
<reference evidence="2 3" key="2">
    <citation type="submission" date="2019-01" db="EMBL/GenBank/DDBJ databases">
        <title>Tautonia sociabilis, a novel thermotolerant planctomycete of Isosphaeraceae family, isolated from a 4000 m deep subterranean habitat.</title>
        <authorList>
            <person name="Kovaleva O.L."/>
            <person name="Elcheninov A.G."/>
            <person name="Van Heerden E."/>
            <person name="Toshchakov S.V."/>
            <person name="Novikov A."/>
            <person name="Bonch-Osmolovskaya E.A."/>
            <person name="Kublanov I.V."/>
        </authorList>
    </citation>
    <scope>NUCLEOTIDE SEQUENCE [LARGE SCALE GENOMIC DNA]</scope>
    <source>
        <strain evidence="2 3">GM2012</strain>
    </source>
</reference>
<evidence type="ECO:0000313" key="2">
    <source>
        <dbReference type="EMBL" id="RUL86214.1"/>
    </source>
</evidence>
<accession>A0A432MHE7</accession>
<dbReference type="EMBL" id="RYZH01000033">
    <property type="protein sequence ID" value="RUL86214.1"/>
    <property type="molecule type" value="Genomic_DNA"/>
</dbReference>
<comment type="caution">
    <text evidence="2">The sequence shown here is derived from an EMBL/GenBank/DDBJ whole genome shotgun (WGS) entry which is preliminary data.</text>
</comment>
<sequence length="209" mass="22788">MWIGVIALVFAMPPGPSSPQGPPPERSVAWQLPDEALGSRITPILLLSRPDVRRELEMGPEQELAAKQAIDELYRRAAALRGQTGPEAVAARGAVDSAARSWIAEHLTETQRERLGQIDLQWEGPSALVDRAAIAASLNLSDEQRRQIAEAVARPPSPGEGPIDRHRRRHREAALALTDEQRLRWLAMLGPPFEPDPVTIAGVPRPNGG</sequence>
<dbReference type="OrthoDB" id="284659at2"/>
<keyword evidence="3" id="KW-1185">Reference proteome</keyword>
<feature type="region of interest" description="Disordered" evidence="1">
    <location>
        <begin position="152"/>
        <end position="171"/>
    </location>
</feature>